<feature type="region of interest" description="Disordered" evidence="1">
    <location>
        <begin position="19"/>
        <end position="114"/>
    </location>
</feature>
<accession>C0E4S2</accession>
<dbReference type="HOGENOM" id="CLU_100910_0_0_11"/>
<evidence type="ECO:0000313" key="3">
    <source>
        <dbReference type="EMBL" id="EEG26460.1"/>
    </source>
</evidence>
<feature type="signal peptide" evidence="2">
    <location>
        <begin position="1"/>
        <end position="17"/>
    </location>
</feature>
<keyword evidence="2" id="KW-0732">Signal</keyword>
<evidence type="ECO:0000256" key="2">
    <source>
        <dbReference type="SAM" id="SignalP"/>
    </source>
</evidence>
<evidence type="ECO:0000313" key="4">
    <source>
        <dbReference type="Proteomes" id="UP000006247"/>
    </source>
</evidence>
<feature type="chain" id="PRO_5039646613" description="Secreted protein" evidence="2">
    <location>
        <begin position="18"/>
        <end position="219"/>
    </location>
</feature>
<evidence type="ECO:0000256" key="1">
    <source>
        <dbReference type="SAM" id="MobiDB-lite"/>
    </source>
</evidence>
<protein>
    <recommendedName>
        <fullName evidence="5">Secreted protein</fullName>
    </recommendedName>
</protein>
<sequence>MKKVAVAAIAASALVLASCSDSGDSGNTASGGTSAASSDKSASSKGSSGGASTSASGAAASGAATSSGEAKPAEGASSDAPPLPENVTPPALPTTTHQPVEGGQPASPEDAKSIEGVVRGITAETTLRSYMGYIPQHTCKKVLDENGGEKSLDLGQIPDVPLDSYPDFKKAKPTIDSVTDIKVAGETASAQVTASTEADGQTVATQRFAKENGKWVFCN</sequence>
<gene>
    <name evidence="3" type="ORF">CORMATOL_01997</name>
</gene>
<reference evidence="3 4" key="1">
    <citation type="submission" date="2009-01" db="EMBL/GenBank/DDBJ databases">
        <authorList>
            <person name="Fulton L."/>
            <person name="Clifton S."/>
            <person name="Chinwalla A.T."/>
            <person name="Mitreva M."/>
            <person name="Sodergren E."/>
            <person name="Weinstock G."/>
            <person name="Clifton S."/>
            <person name="Dooling D.J."/>
            <person name="Fulton B."/>
            <person name="Minx P."/>
            <person name="Pepin K.H."/>
            <person name="Johnson M."/>
            <person name="Bhonagiri V."/>
            <person name="Nash W.E."/>
            <person name="Mardis E.R."/>
            <person name="Wilson R.K."/>
        </authorList>
    </citation>
    <scope>NUCLEOTIDE SEQUENCE [LARGE SCALE GENOMIC DNA]</scope>
    <source>
        <strain evidence="3 4">ATCC 33806</strain>
    </source>
</reference>
<name>C0E4S2_9CORY</name>
<dbReference type="PROSITE" id="PS51257">
    <property type="entry name" value="PROKAR_LIPOPROTEIN"/>
    <property type="match status" value="1"/>
</dbReference>
<evidence type="ECO:0008006" key="5">
    <source>
        <dbReference type="Google" id="ProtNLM"/>
    </source>
</evidence>
<proteinExistence type="predicted"/>
<dbReference type="EMBL" id="ACEB01000028">
    <property type="protein sequence ID" value="EEG26460.1"/>
    <property type="molecule type" value="Genomic_DNA"/>
</dbReference>
<comment type="caution">
    <text evidence="3">The sequence shown here is derived from an EMBL/GenBank/DDBJ whole genome shotgun (WGS) entry which is preliminary data.</text>
</comment>
<dbReference type="AlphaFoldDB" id="C0E4S2"/>
<feature type="compositionally biased region" description="Low complexity" evidence="1">
    <location>
        <begin position="19"/>
        <end position="68"/>
    </location>
</feature>
<dbReference type="Proteomes" id="UP000006247">
    <property type="component" value="Unassembled WGS sequence"/>
</dbReference>
<organism evidence="3 4">
    <name type="scientific">Corynebacterium matruchotii ATCC 33806</name>
    <dbReference type="NCBI Taxonomy" id="566549"/>
    <lineage>
        <taxon>Bacteria</taxon>
        <taxon>Bacillati</taxon>
        <taxon>Actinomycetota</taxon>
        <taxon>Actinomycetes</taxon>
        <taxon>Mycobacteriales</taxon>
        <taxon>Corynebacteriaceae</taxon>
        <taxon>Corynebacterium</taxon>
    </lineage>
</organism>